<feature type="compositionally biased region" description="Basic and acidic residues" evidence="1">
    <location>
        <begin position="25"/>
        <end position="41"/>
    </location>
</feature>
<name>A0A1M6LJC6_REIAG</name>
<gene>
    <name evidence="2" type="ORF">SAMN04488028_101983</name>
</gene>
<dbReference type="Proteomes" id="UP000184474">
    <property type="component" value="Unassembled WGS sequence"/>
</dbReference>
<protein>
    <recommendedName>
        <fullName evidence="4">Phosphopeptide-binding protein</fullName>
    </recommendedName>
</protein>
<reference evidence="3" key="1">
    <citation type="submission" date="2016-11" db="EMBL/GenBank/DDBJ databases">
        <authorList>
            <person name="Varghese N."/>
            <person name="Submissions S."/>
        </authorList>
    </citation>
    <scope>NUCLEOTIDE SEQUENCE [LARGE SCALE GENOMIC DNA]</scope>
    <source>
        <strain evidence="3">DSM 26134</strain>
    </source>
</reference>
<dbReference type="AlphaFoldDB" id="A0A1M6LJC6"/>
<feature type="compositionally biased region" description="Polar residues" evidence="1">
    <location>
        <begin position="43"/>
        <end position="56"/>
    </location>
</feature>
<feature type="region of interest" description="Disordered" evidence="1">
    <location>
        <begin position="25"/>
        <end position="57"/>
    </location>
</feature>
<evidence type="ECO:0000313" key="2">
    <source>
        <dbReference type="EMBL" id="SHJ71272.1"/>
    </source>
</evidence>
<dbReference type="EMBL" id="FRAA01000001">
    <property type="protein sequence ID" value="SHJ71272.1"/>
    <property type="molecule type" value="Genomic_DNA"/>
</dbReference>
<evidence type="ECO:0000313" key="3">
    <source>
        <dbReference type="Proteomes" id="UP000184474"/>
    </source>
</evidence>
<proteinExistence type="predicted"/>
<accession>A0A1M6LJC6</accession>
<evidence type="ECO:0008006" key="4">
    <source>
        <dbReference type="Google" id="ProtNLM"/>
    </source>
</evidence>
<keyword evidence="3" id="KW-1185">Reference proteome</keyword>
<evidence type="ECO:0000256" key="1">
    <source>
        <dbReference type="SAM" id="MobiDB-lite"/>
    </source>
</evidence>
<sequence>MKSTKNLITVVVIATALISCETSKKESTTAKVEQSSEKSSSETKITLTQAPPSTQFPDARLTKKDVKMSNQDTSYQVDYSFDVENFEVGAQTTGAANRGIANSSKGQHIHFIVNDGPYSAHYMPGASDHLKAGNYAVLAFLSRSYHESVKNKDAFHLENLKVGDVEEKTIDLSAQHMFYSRPKGTYSGADTKKVMLDFYLVNTTLSPTGNKVRATINGEEFMIDKWAPYYIEGLQKGETTVELELVDAKGEFIEGPYNKVKRTVTLK</sequence>
<dbReference type="PROSITE" id="PS51257">
    <property type="entry name" value="PROKAR_LIPOPROTEIN"/>
    <property type="match status" value="1"/>
</dbReference>
<dbReference type="STRING" id="156994.SAMN04488028_101983"/>
<organism evidence="2 3">
    <name type="scientific">Reichenbachiella agariperforans</name>
    <dbReference type="NCBI Taxonomy" id="156994"/>
    <lineage>
        <taxon>Bacteria</taxon>
        <taxon>Pseudomonadati</taxon>
        <taxon>Bacteroidota</taxon>
        <taxon>Cytophagia</taxon>
        <taxon>Cytophagales</taxon>
        <taxon>Reichenbachiellaceae</taxon>
        <taxon>Reichenbachiella</taxon>
    </lineage>
</organism>
<dbReference type="RefSeq" id="WP_073119857.1">
    <property type="nucleotide sequence ID" value="NZ_FRAA01000001.1"/>
</dbReference>